<evidence type="ECO:0000313" key="1">
    <source>
        <dbReference type="EMBL" id="CAI3976740.1"/>
    </source>
</evidence>
<organism evidence="1">
    <name type="scientific">Cladocopium goreaui</name>
    <dbReference type="NCBI Taxonomy" id="2562237"/>
    <lineage>
        <taxon>Eukaryota</taxon>
        <taxon>Sar</taxon>
        <taxon>Alveolata</taxon>
        <taxon>Dinophyceae</taxon>
        <taxon>Suessiales</taxon>
        <taxon>Symbiodiniaceae</taxon>
        <taxon>Cladocopium</taxon>
    </lineage>
</organism>
<dbReference type="Gene3D" id="3.30.530.20">
    <property type="match status" value="1"/>
</dbReference>
<dbReference type="SUPFAM" id="SSF55961">
    <property type="entry name" value="Bet v1-like"/>
    <property type="match status" value="1"/>
</dbReference>
<dbReference type="EMBL" id="CAMXCT030000292">
    <property type="protein sequence ID" value="CAL4764052.1"/>
    <property type="molecule type" value="Genomic_DNA"/>
</dbReference>
<dbReference type="OrthoDB" id="189514at2759"/>
<reference evidence="2" key="2">
    <citation type="submission" date="2024-04" db="EMBL/GenBank/DDBJ databases">
        <authorList>
            <person name="Chen Y."/>
            <person name="Shah S."/>
            <person name="Dougan E. K."/>
            <person name="Thang M."/>
            <person name="Chan C."/>
        </authorList>
    </citation>
    <scope>NUCLEOTIDE SEQUENCE [LARGE SCALE GENOMIC DNA]</scope>
</reference>
<comment type="caution">
    <text evidence="1">The sequence shown here is derived from an EMBL/GenBank/DDBJ whole genome shotgun (WGS) entry which is preliminary data.</text>
</comment>
<evidence type="ECO:0000313" key="3">
    <source>
        <dbReference type="EMBL" id="CAL4764052.1"/>
    </source>
</evidence>
<reference evidence="1" key="1">
    <citation type="submission" date="2022-10" db="EMBL/GenBank/DDBJ databases">
        <authorList>
            <person name="Chen Y."/>
            <person name="Dougan E. K."/>
            <person name="Chan C."/>
            <person name="Rhodes N."/>
            <person name="Thang M."/>
        </authorList>
    </citation>
    <scope>NUCLEOTIDE SEQUENCE</scope>
</reference>
<accession>A0A9P1BPH3</accession>
<evidence type="ECO:0000313" key="4">
    <source>
        <dbReference type="Proteomes" id="UP001152797"/>
    </source>
</evidence>
<dbReference type="EMBL" id="CAMXCT020000292">
    <property type="protein sequence ID" value="CAL1130115.1"/>
    <property type="molecule type" value="Genomic_DNA"/>
</dbReference>
<sequence length="280" mass="31320">MAMDLGFVAADVLRPAHTPRAQRLAASVRRDGANLVGNRFSFAVCAAAIGVRSLIRAQRPARRTQTALAVRRKDQASIAHSSELTEEEEKALSQGLPVQRQHVFGREGTGLVVLDVDAPWFVVLDRLRSFQEYPQMIPVIRDADIQSRGCDAEGHHKVHADYRVSKFWLNISVIHTIDVAAKQVSFKLHPNCGKMVLKEAIGCWTVTQADDPAKSRVTLDVQLKASSLLPTWLVDYAANRALRRATSWLKPHVEHVWQEQLKRSPVHDVVPERPLPYLLA</sequence>
<keyword evidence="4" id="KW-1185">Reference proteome</keyword>
<evidence type="ECO:0000313" key="2">
    <source>
        <dbReference type="EMBL" id="CAL1130115.1"/>
    </source>
</evidence>
<dbReference type="EMBL" id="CAMXCT010000292">
    <property type="protein sequence ID" value="CAI3976740.1"/>
    <property type="molecule type" value="Genomic_DNA"/>
</dbReference>
<name>A0A9P1BPH3_9DINO</name>
<proteinExistence type="predicted"/>
<dbReference type="InterPro" id="IPR023393">
    <property type="entry name" value="START-like_dom_sf"/>
</dbReference>
<dbReference type="AlphaFoldDB" id="A0A9P1BPH3"/>
<dbReference type="Proteomes" id="UP001152797">
    <property type="component" value="Unassembled WGS sequence"/>
</dbReference>
<gene>
    <name evidence="1" type="ORF">C1SCF055_LOCUS4936</name>
</gene>
<protein>
    <submittedName>
        <fullName evidence="3">Coenzyme Q-binding protein COQ10 START domain-containing protein</fullName>
    </submittedName>
</protein>